<evidence type="ECO:0000313" key="4">
    <source>
        <dbReference type="Proteomes" id="UP000619260"/>
    </source>
</evidence>
<sequence length="218" mass="24295">MTRPEPTTETSVPLEEQPEPSFSEQLSEQLGGWRGLVESSIPVTVFVIANMVWELRPAVIVAVASGLLIGAFRLARKQPVRHAVNGLFGIFLGAFLAWRSGEARDFYLPGILISTGYTIAMLISVALRWPIVGYVWSVVVDGGRTRWRDEPVLLKTFSKLTVIWAVVYFLKVGAQALLYLAHKDDLLGIARLVLGWPPYALLLAFTAWYARRVTRQLA</sequence>
<keyword evidence="4" id="KW-1185">Reference proteome</keyword>
<feature type="transmembrane region" description="Helical" evidence="2">
    <location>
        <begin position="55"/>
        <end position="75"/>
    </location>
</feature>
<keyword evidence="2" id="KW-0472">Membrane</keyword>
<dbReference type="InterPro" id="IPR016566">
    <property type="entry name" value="UCP010219"/>
</dbReference>
<keyword evidence="2" id="KW-1133">Transmembrane helix</keyword>
<feature type="region of interest" description="Disordered" evidence="1">
    <location>
        <begin position="1"/>
        <end position="20"/>
    </location>
</feature>
<feature type="transmembrane region" description="Helical" evidence="2">
    <location>
        <begin position="106"/>
        <end position="139"/>
    </location>
</feature>
<feature type="transmembrane region" description="Helical" evidence="2">
    <location>
        <begin position="82"/>
        <end position="100"/>
    </location>
</feature>
<feature type="compositionally biased region" description="Polar residues" evidence="1">
    <location>
        <begin position="1"/>
        <end position="11"/>
    </location>
</feature>
<accession>A0A8J4DX89</accession>
<dbReference type="AlphaFoldDB" id="A0A8J4DX89"/>
<organism evidence="3 4">
    <name type="scientific">Virgisporangium aliadipatigenens</name>
    <dbReference type="NCBI Taxonomy" id="741659"/>
    <lineage>
        <taxon>Bacteria</taxon>
        <taxon>Bacillati</taxon>
        <taxon>Actinomycetota</taxon>
        <taxon>Actinomycetes</taxon>
        <taxon>Micromonosporales</taxon>
        <taxon>Micromonosporaceae</taxon>
        <taxon>Virgisporangium</taxon>
    </lineage>
</organism>
<reference evidence="3" key="1">
    <citation type="submission" date="2021-01" db="EMBL/GenBank/DDBJ databases">
        <title>Whole genome shotgun sequence of Virgisporangium aliadipatigenens NBRC 105644.</title>
        <authorList>
            <person name="Komaki H."/>
            <person name="Tamura T."/>
        </authorList>
    </citation>
    <scope>NUCLEOTIDE SEQUENCE</scope>
    <source>
        <strain evidence="3">NBRC 105644</strain>
    </source>
</reference>
<feature type="transmembrane region" description="Helical" evidence="2">
    <location>
        <begin position="188"/>
        <end position="210"/>
    </location>
</feature>
<name>A0A8J4DX89_9ACTN</name>
<comment type="caution">
    <text evidence="3">The sequence shown here is derived from an EMBL/GenBank/DDBJ whole genome shotgun (WGS) entry which is preliminary data.</text>
</comment>
<keyword evidence="2" id="KW-0812">Transmembrane</keyword>
<evidence type="ECO:0000313" key="3">
    <source>
        <dbReference type="EMBL" id="GIJ51852.1"/>
    </source>
</evidence>
<gene>
    <name evidence="3" type="ORF">Val02_87380</name>
</gene>
<proteinExistence type="predicted"/>
<evidence type="ECO:0000256" key="2">
    <source>
        <dbReference type="SAM" id="Phobius"/>
    </source>
</evidence>
<dbReference type="RefSeq" id="WP_203905248.1">
    <property type="nucleotide sequence ID" value="NZ_BOPF01000056.1"/>
</dbReference>
<dbReference type="EMBL" id="BOPF01000056">
    <property type="protein sequence ID" value="GIJ51852.1"/>
    <property type="molecule type" value="Genomic_DNA"/>
</dbReference>
<dbReference type="Proteomes" id="UP000619260">
    <property type="component" value="Unassembled WGS sequence"/>
</dbReference>
<dbReference type="Pfam" id="PF11361">
    <property type="entry name" value="DUF3159"/>
    <property type="match status" value="1"/>
</dbReference>
<feature type="transmembrane region" description="Helical" evidence="2">
    <location>
        <begin position="160"/>
        <end position="182"/>
    </location>
</feature>
<evidence type="ECO:0000256" key="1">
    <source>
        <dbReference type="SAM" id="MobiDB-lite"/>
    </source>
</evidence>
<protein>
    <submittedName>
        <fullName evidence="3">Membrane protein</fullName>
    </submittedName>
</protein>